<keyword evidence="2" id="KW-1185">Reference proteome</keyword>
<evidence type="ECO:0000313" key="2">
    <source>
        <dbReference type="Proteomes" id="UP000770161"/>
    </source>
</evidence>
<sequence length="123" mass="14055">MNNALLEDHMILNDFGNIAETLDSIIAEHEELSTQTWSLKYVSNTISSKINDTIGEVLKNSLLGINNADRNTQILIELIQGYMQSENINNIFNTEDNEPDFVENVSNLINRRISKMKQRKNSK</sequence>
<dbReference type="Proteomes" id="UP000770161">
    <property type="component" value="Unassembled WGS sequence"/>
</dbReference>
<reference evidence="1 2" key="1">
    <citation type="submission" date="2021-06" db="EMBL/GenBank/DDBJ databases">
        <title>Staphylococcus lentus K169 genome sequencing.</title>
        <authorList>
            <person name="Sundareshan S."/>
            <person name="Akhila D.S."/>
            <person name="Prachi D."/>
            <person name="Sivakumar R."/>
            <person name="Rajendhran J."/>
            <person name="Isloor S."/>
            <person name="Hegde N.R."/>
        </authorList>
    </citation>
    <scope>NUCLEOTIDE SEQUENCE [LARGE SCALE GENOMIC DNA]</scope>
    <source>
        <strain evidence="1 2">K169</strain>
    </source>
</reference>
<proteinExistence type="predicted"/>
<protein>
    <submittedName>
        <fullName evidence="1">Uncharacterized protein</fullName>
    </submittedName>
</protein>
<accession>A0ABS6GWC7</accession>
<organism evidence="1 2">
    <name type="scientific">Mammaliicoccus lentus</name>
    <name type="common">Staphylococcus lentus</name>
    <dbReference type="NCBI Taxonomy" id="42858"/>
    <lineage>
        <taxon>Bacteria</taxon>
        <taxon>Bacillati</taxon>
        <taxon>Bacillota</taxon>
        <taxon>Bacilli</taxon>
        <taxon>Bacillales</taxon>
        <taxon>Staphylococcaceae</taxon>
        <taxon>Mammaliicoccus</taxon>
    </lineage>
</organism>
<comment type="caution">
    <text evidence="1">The sequence shown here is derived from an EMBL/GenBank/DDBJ whole genome shotgun (WGS) entry which is preliminary data.</text>
</comment>
<name>A0ABS6GWC7_MAMLE</name>
<gene>
    <name evidence="1" type="ORF">KQ656_07060</name>
</gene>
<dbReference type="EMBL" id="JAHLZN010000010">
    <property type="protein sequence ID" value="MBU6113711.1"/>
    <property type="molecule type" value="Genomic_DNA"/>
</dbReference>
<evidence type="ECO:0000313" key="1">
    <source>
        <dbReference type="EMBL" id="MBU6113711.1"/>
    </source>
</evidence>
<dbReference type="RefSeq" id="WP_216683566.1">
    <property type="nucleotide sequence ID" value="NZ_JAHLZN010000010.1"/>
</dbReference>